<evidence type="ECO:0000313" key="2">
    <source>
        <dbReference type="Proteomes" id="UP000805193"/>
    </source>
</evidence>
<accession>A0AC60P8T1</accession>
<evidence type="ECO:0000313" key="1">
    <source>
        <dbReference type="EMBL" id="KAG0415824.1"/>
    </source>
</evidence>
<comment type="caution">
    <text evidence="1">The sequence shown here is derived from an EMBL/GenBank/DDBJ whole genome shotgun (WGS) entry which is preliminary data.</text>
</comment>
<sequence>MAPRSPNLKKPAGKASPQETEAMDECGEVSTHASDQDDMQWQTIKNIPVVWKRVAVVISVSIACALLLLLLCCIVLLMLRNRAKGDLGRRDGLAASSGETATQVSRLDSRSLIDSEALLPIGEYYGSELTSQMTEQRGLSRGFDSSFVRPELSCSEVHRLYPHLFALQPPLSSPYDESPDRQPAAHSAVRSWGSLDSEWHVTVPFKEEPSGISEHSGLFGDAMDKLLSMPVYTRFSTPVCTSDASTRSLAATESPREPRRGSASRSDGSPAKYKF</sequence>
<gene>
    <name evidence="1" type="ORF">HPB47_007005</name>
</gene>
<keyword evidence="2" id="KW-1185">Reference proteome</keyword>
<reference evidence="1 2" key="1">
    <citation type="journal article" date="2020" name="Cell">
        <title>Large-Scale Comparative Analyses of Tick Genomes Elucidate Their Genetic Diversity and Vector Capacities.</title>
        <authorList>
            <consortium name="Tick Genome and Microbiome Consortium (TIGMIC)"/>
            <person name="Jia N."/>
            <person name="Wang J."/>
            <person name="Shi W."/>
            <person name="Du L."/>
            <person name="Sun Y."/>
            <person name="Zhan W."/>
            <person name="Jiang J.F."/>
            <person name="Wang Q."/>
            <person name="Zhang B."/>
            <person name="Ji P."/>
            <person name="Bell-Sakyi L."/>
            <person name="Cui X.M."/>
            <person name="Yuan T.T."/>
            <person name="Jiang B.G."/>
            <person name="Yang W.F."/>
            <person name="Lam T.T."/>
            <person name="Chang Q.C."/>
            <person name="Ding S.J."/>
            <person name="Wang X.J."/>
            <person name="Zhu J.G."/>
            <person name="Ruan X.D."/>
            <person name="Zhao L."/>
            <person name="Wei J.T."/>
            <person name="Ye R.Z."/>
            <person name="Que T.C."/>
            <person name="Du C.H."/>
            <person name="Zhou Y.H."/>
            <person name="Cheng J.X."/>
            <person name="Dai P.F."/>
            <person name="Guo W.B."/>
            <person name="Han X.H."/>
            <person name="Huang E.J."/>
            <person name="Li L.F."/>
            <person name="Wei W."/>
            <person name="Gao Y.C."/>
            <person name="Liu J.Z."/>
            <person name="Shao H.Z."/>
            <person name="Wang X."/>
            <person name="Wang C.C."/>
            <person name="Yang T.C."/>
            <person name="Huo Q.B."/>
            <person name="Li W."/>
            <person name="Chen H.Y."/>
            <person name="Chen S.E."/>
            <person name="Zhou L.G."/>
            <person name="Ni X.B."/>
            <person name="Tian J.H."/>
            <person name="Sheng Y."/>
            <person name="Liu T."/>
            <person name="Pan Y.S."/>
            <person name="Xia L.Y."/>
            <person name="Li J."/>
            <person name="Zhao F."/>
            <person name="Cao W.C."/>
        </authorList>
    </citation>
    <scope>NUCLEOTIDE SEQUENCE [LARGE SCALE GENOMIC DNA]</scope>
    <source>
        <strain evidence="1">Iper-2018</strain>
    </source>
</reference>
<proteinExistence type="predicted"/>
<dbReference type="Proteomes" id="UP000805193">
    <property type="component" value="Unassembled WGS sequence"/>
</dbReference>
<dbReference type="EMBL" id="JABSTQ010011022">
    <property type="protein sequence ID" value="KAG0415824.1"/>
    <property type="molecule type" value="Genomic_DNA"/>
</dbReference>
<organism evidence="1 2">
    <name type="scientific">Ixodes persulcatus</name>
    <name type="common">Taiga tick</name>
    <dbReference type="NCBI Taxonomy" id="34615"/>
    <lineage>
        <taxon>Eukaryota</taxon>
        <taxon>Metazoa</taxon>
        <taxon>Ecdysozoa</taxon>
        <taxon>Arthropoda</taxon>
        <taxon>Chelicerata</taxon>
        <taxon>Arachnida</taxon>
        <taxon>Acari</taxon>
        <taxon>Parasitiformes</taxon>
        <taxon>Ixodida</taxon>
        <taxon>Ixodoidea</taxon>
        <taxon>Ixodidae</taxon>
        <taxon>Ixodinae</taxon>
        <taxon>Ixodes</taxon>
    </lineage>
</organism>
<protein>
    <submittedName>
        <fullName evidence="1">Uncharacterized protein</fullName>
    </submittedName>
</protein>
<name>A0AC60P8T1_IXOPE</name>